<organism evidence="7 8">
    <name type="scientific">Geodia barretti</name>
    <name type="common">Barrett's horny sponge</name>
    <dbReference type="NCBI Taxonomy" id="519541"/>
    <lineage>
        <taxon>Eukaryota</taxon>
        <taxon>Metazoa</taxon>
        <taxon>Porifera</taxon>
        <taxon>Demospongiae</taxon>
        <taxon>Heteroscleromorpha</taxon>
        <taxon>Tetractinellida</taxon>
        <taxon>Astrophorina</taxon>
        <taxon>Geodiidae</taxon>
        <taxon>Geodia</taxon>
    </lineage>
</organism>
<dbReference type="InterPro" id="IPR036702">
    <property type="entry name" value="ComB-like_sf"/>
</dbReference>
<dbReference type="PANTHER" id="PTHR37311">
    <property type="entry name" value="2-PHOSPHOSULFOLACTATE PHOSPHATASE-RELATED"/>
    <property type="match status" value="1"/>
</dbReference>
<proteinExistence type="inferred from homology"/>
<reference evidence="7" key="1">
    <citation type="submission" date="2023-03" db="EMBL/GenBank/DDBJ databases">
        <authorList>
            <person name="Steffen K."/>
            <person name="Cardenas P."/>
        </authorList>
    </citation>
    <scope>NUCLEOTIDE SEQUENCE</scope>
</reference>
<keyword evidence="5" id="KW-0460">Magnesium</keyword>
<dbReference type="Gene3D" id="3.90.1560.10">
    <property type="entry name" value="ComB-like"/>
    <property type="match status" value="1"/>
</dbReference>
<evidence type="ECO:0000256" key="5">
    <source>
        <dbReference type="ARBA" id="ARBA00022842"/>
    </source>
</evidence>
<dbReference type="Proteomes" id="UP001174909">
    <property type="component" value="Unassembled WGS sequence"/>
</dbReference>
<comment type="catalytic activity">
    <reaction evidence="6">
        <text>(2R)-O-phospho-3-sulfolactate + H2O = (2R)-3-sulfolactate + phosphate</text>
        <dbReference type="Rhea" id="RHEA:23416"/>
        <dbReference type="ChEBI" id="CHEBI:15377"/>
        <dbReference type="ChEBI" id="CHEBI:15597"/>
        <dbReference type="ChEBI" id="CHEBI:43474"/>
        <dbReference type="ChEBI" id="CHEBI:58738"/>
        <dbReference type="EC" id="3.1.3.71"/>
    </reaction>
</comment>
<evidence type="ECO:0000256" key="2">
    <source>
        <dbReference type="ARBA" id="ARBA00009997"/>
    </source>
</evidence>
<dbReference type="FunFam" id="3.90.1560.10:FF:000001">
    <property type="entry name" value="Probable 2-phosphosulfolactate phosphatase"/>
    <property type="match status" value="1"/>
</dbReference>
<comment type="cofactor">
    <cofactor evidence="1">
        <name>Mg(2+)</name>
        <dbReference type="ChEBI" id="CHEBI:18420"/>
    </cofactor>
</comment>
<dbReference type="SUPFAM" id="SSF142823">
    <property type="entry name" value="ComB-like"/>
    <property type="match status" value="1"/>
</dbReference>
<evidence type="ECO:0000313" key="7">
    <source>
        <dbReference type="EMBL" id="CAI8041568.1"/>
    </source>
</evidence>
<dbReference type="GO" id="GO:0000287">
    <property type="term" value="F:magnesium ion binding"/>
    <property type="evidence" value="ECO:0007669"/>
    <property type="project" value="InterPro"/>
</dbReference>
<dbReference type="InterPro" id="IPR005238">
    <property type="entry name" value="ComB-like"/>
</dbReference>
<comment type="caution">
    <text evidence="7">The sequence shown here is derived from an EMBL/GenBank/DDBJ whole genome shotgun (WGS) entry which is preliminary data.</text>
</comment>
<dbReference type="GO" id="GO:0050532">
    <property type="term" value="F:2-phosphosulfolactate phosphatase activity"/>
    <property type="evidence" value="ECO:0007669"/>
    <property type="project" value="UniProtKB-EC"/>
</dbReference>
<dbReference type="Pfam" id="PF04029">
    <property type="entry name" value="2-ph_phosp"/>
    <property type="match status" value="1"/>
</dbReference>
<comment type="similarity">
    <text evidence="2">Belongs to the ComB family.</text>
</comment>
<evidence type="ECO:0000313" key="8">
    <source>
        <dbReference type="Proteomes" id="UP001174909"/>
    </source>
</evidence>
<dbReference type="HAMAP" id="MF_00490">
    <property type="entry name" value="ComB"/>
    <property type="match status" value="1"/>
</dbReference>
<gene>
    <name evidence="7" type="ORF">GBAR_LOCUS23095</name>
</gene>
<name>A0AA35T5Y0_GEOBA</name>
<keyword evidence="4" id="KW-0378">Hydrolase</keyword>
<dbReference type="AlphaFoldDB" id="A0AA35T5Y0"/>
<sequence>MPASIDVVFTPDLLPFSDLTGKTVVVADILRATTTITFAVANGATAITPVLTPDDAFRLAADQPNTLIGGERGGMKVDGFDLGNSPREYTETVVSGWQIVLTTTNGTRTLQACRAAERVLVGSFLNLRAIVNRLAQAEGELVFACSGREGGFCTEDTVFAGACVAALAETQLTDAAEAAKILYQEHCEDLLGMLKNCYHGRSLASIGLGEDLEFCAQMDLVDVVPHLVDGRIIV</sequence>
<dbReference type="PANTHER" id="PTHR37311:SF1">
    <property type="entry name" value="2-PHOSPHOSULFOLACTATE PHOSPHATASE-RELATED"/>
    <property type="match status" value="1"/>
</dbReference>
<dbReference type="EMBL" id="CASHTH010003194">
    <property type="protein sequence ID" value="CAI8041568.1"/>
    <property type="molecule type" value="Genomic_DNA"/>
</dbReference>
<evidence type="ECO:0000256" key="4">
    <source>
        <dbReference type="ARBA" id="ARBA00022801"/>
    </source>
</evidence>
<evidence type="ECO:0000256" key="1">
    <source>
        <dbReference type="ARBA" id="ARBA00001946"/>
    </source>
</evidence>
<dbReference type="GO" id="GO:0050545">
    <property type="term" value="F:sulfopyruvate decarboxylase activity"/>
    <property type="evidence" value="ECO:0007669"/>
    <property type="project" value="TreeGrafter"/>
</dbReference>
<evidence type="ECO:0000256" key="3">
    <source>
        <dbReference type="ARBA" id="ARBA00012953"/>
    </source>
</evidence>
<protein>
    <recommendedName>
        <fullName evidence="3">2-phosphosulfolactate phosphatase</fullName>
        <ecNumber evidence="3">3.1.3.71</ecNumber>
    </recommendedName>
</protein>
<evidence type="ECO:0000256" key="6">
    <source>
        <dbReference type="ARBA" id="ARBA00033711"/>
    </source>
</evidence>
<keyword evidence="8" id="KW-1185">Reference proteome</keyword>
<accession>A0AA35T5Y0</accession>
<dbReference type="EC" id="3.1.3.71" evidence="3"/>